<evidence type="ECO:0000313" key="7">
    <source>
        <dbReference type="EMBL" id="BAQ46904.1"/>
    </source>
</evidence>
<dbReference type="CDD" id="cd01065">
    <property type="entry name" value="NAD_bind_Shikimate_DH"/>
    <property type="match status" value="1"/>
</dbReference>
<evidence type="ECO:0000256" key="4">
    <source>
        <dbReference type="HAMAP-Rule" id="MF_00222"/>
    </source>
</evidence>
<dbReference type="RefSeq" id="WP_060847941.1">
    <property type="nucleotide sequence ID" value="NZ_AP014704.1"/>
</dbReference>
<feature type="binding site" evidence="4">
    <location>
        <begin position="21"/>
        <end position="23"/>
    </location>
    <ligand>
        <name>shikimate</name>
        <dbReference type="ChEBI" id="CHEBI:36208"/>
    </ligand>
</feature>
<dbReference type="NCBIfam" id="NF009201">
    <property type="entry name" value="PRK12549.1"/>
    <property type="match status" value="1"/>
</dbReference>
<dbReference type="EMBL" id="AP014704">
    <property type="protein sequence ID" value="BAQ46904.1"/>
    <property type="molecule type" value="Genomic_DNA"/>
</dbReference>
<reference evidence="8" key="2">
    <citation type="submission" date="2015-01" db="EMBL/GenBank/DDBJ databases">
        <title>Complete genome sequence of Methylobacterium aquaticum strain 22A.</title>
        <authorList>
            <person name="Tani A."/>
            <person name="Ogura Y."/>
            <person name="Hayashi T."/>
        </authorList>
    </citation>
    <scope>NUCLEOTIDE SEQUENCE [LARGE SCALE GENOMIC DNA]</scope>
    <source>
        <strain evidence="8">MA-22A</strain>
    </source>
</reference>
<dbReference type="GO" id="GO:0004764">
    <property type="term" value="F:shikimate 3-dehydrogenase (NADP+) activity"/>
    <property type="evidence" value="ECO:0007669"/>
    <property type="project" value="UniProtKB-UniRule"/>
</dbReference>
<feature type="binding site" evidence="4">
    <location>
        <position position="224"/>
    </location>
    <ligand>
        <name>NADP(+)</name>
        <dbReference type="ChEBI" id="CHEBI:58349"/>
    </ligand>
</feature>
<dbReference type="EC" id="1.1.1.25" evidence="4"/>
<feature type="domain" description="SDH C-terminal" evidence="6">
    <location>
        <begin position="251"/>
        <end position="275"/>
    </location>
</feature>
<gene>
    <name evidence="4 7" type="primary">aroE</name>
    <name evidence="7" type="ORF">Maq22A_c19135</name>
</gene>
<comment type="pathway">
    <text evidence="1 4">Metabolic intermediate biosynthesis; chorismate biosynthesis; chorismate from D-erythrose 4-phosphate and phosphoenolpyruvate: step 4/7.</text>
</comment>
<feature type="binding site" evidence="4">
    <location>
        <position position="96"/>
    </location>
    <ligand>
        <name>shikimate</name>
        <dbReference type="ChEBI" id="CHEBI:36208"/>
    </ligand>
</feature>
<evidence type="ECO:0000259" key="5">
    <source>
        <dbReference type="Pfam" id="PF08501"/>
    </source>
</evidence>
<dbReference type="InterPro" id="IPR036291">
    <property type="entry name" value="NAD(P)-bd_dom_sf"/>
</dbReference>
<organism evidence="7 8">
    <name type="scientific">Methylobacterium aquaticum</name>
    <dbReference type="NCBI Taxonomy" id="270351"/>
    <lineage>
        <taxon>Bacteria</taxon>
        <taxon>Pseudomonadati</taxon>
        <taxon>Pseudomonadota</taxon>
        <taxon>Alphaproteobacteria</taxon>
        <taxon>Hyphomicrobiales</taxon>
        <taxon>Methylobacteriaceae</taxon>
        <taxon>Methylobacterium</taxon>
    </lineage>
</organism>
<protein>
    <recommendedName>
        <fullName evidence="4">Shikimate dehydrogenase (NADP(+))</fullName>
        <shortName evidence="4">SDH</shortName>
        <ecNumber evidence="4">1.1.1.25</ecNumber>
    </recommendedName>
</protein>
<comment type="similarity">
    <text evidence="4">Belongs to the shikimate dehydrogenase family.</text>
</comment>
<feature type="binding site" evidence="4">
    <location>
        <position position="254"/>
    </location>
    <ligand>
        <name>shikimate</name>
        <dbReference type="ChEBI" id="CHEBI:36208"/>
    </ligand>
</feature>
<dbReference type="GO" id="GO:0008652">
    <property type="term" value="P:amino acid biosynthetic process"/>
    <property type="evidence" value="ECO:0007669"/>
    <property type="project" value="UniProtKB-KW"/>
</dbReference>
<keyword evidence="4" id="KW-0521">NADP</keyword>
<dbReference type="InterPro" id="IPR046346">
    <property type="entry name" value="Aminoacid_DH-like_N_sf"/>
</dbReference>
<name>A0A0C6FNQ6_9HYPH</name>
<dbReference type="PANTHER" id="PTHR21089">
    <property type="entry name" value="SHIKIMATE DEHYDROGENASE"/>
    <property type="match status" value="1"/>
</dbReference>
<dbReference type="GO" id="GO:0009073">
    <property type="term" value="P:aromatic amino acid family biosynthetic process"/>
    <property type="evidence" value="ECO:0007669"/>
    <property type="project" value="UniProtKB-KW"/>
</dbReference>
<dbReference type="GO" id="GO:0005829">
    <property type="term" value="C:cytosol"/>
    <property type="evidence" value="ECO:0007669"/>
    <property type="project" value="TreeGrafter"/>
</dbReference>
<comment type="subunit">
    <text evidence="4">Homodimer.</text>
</comment>
<keyword evidence="3 4" id="KW-0057">Aromatic amino acid biosynthesis</keyword>
<proteinExistence type="inferred from homology"/>
<sequence length="285" mass="28997">MAHGHARPILLGLIGSPIAHSASPAMHEAAAEAVGLRAHYQLIDVPGADGAQLRTLLSALAPIGFSGVNVTFPYKERVLPLLDDLSPGARAVGAVNTIVVRDGRLTGHNTDTTGFARALIEAFGPRPEGPVALVGAGGVGKAVAVALAQFEGIEVRLVDADPAKAEAVAAALAGHAAVRVCGSVAAALDGARGVVNGTPVGMLPDRGTPVPAELLRPGMWVADAVYSPLWTPLLVDAARIGARTMTGRELAIHQALDAFALFTGREAPAEAMARAFDRAVTPPAG</sequence>
<feature type="binding site" evidence="4">
    <location>
        <position position="71"/>
    </location>
    <ligand>
        <name>shikimate</name>
        <dbReference type="ChEBI" id="CHEBI:36208"/>
    </ligand>
</feature>
<evidence type="ECO:0000313" key="8">
    <source>
        <dbReference type="Proteomes" id="UP000061432"/>
    </source>
</evidence>
<dbReference type="Gene3D" id="3.40.50.720">
    <property type="entry name" value="NAD(P)-binding Rossmann-like Domain"/>
    <property type="match status" value="1"/>
</dbReference>
<comment type="catalytic activity">
    <reaction evidence="4">
        <text>shikimate + NADP(+) = 3-dehydroshikimate + NADPH + H(+)</text>
        <dbReference type="Rhea" id="RHEA:17737"/>
        <dbReference type="ChEBI" id="CHEBI:15378"/>
        <dbReference type="ChEBI" id="CHEBI:16630"/>
        <dbReference type="ChEBI" id="CHEBI:36208"/>
        <dbReference type="ChEBI" id="CHEBI:57783"/>
        <dbReference type="ChEBI" id="CHEBI:58349"/>
        <dbReference type="EC" id="1.1.1.25"/>
    </reaction>
</comment>
<dbReference type="Gene3D" id="3.40.50.10860">
    <property type="entry name" value="Leucine Dehydrogenase, chain A, domain 1"/>
    <property type="match status" value="1"/>
</dbReference>
<dbReference type="Pfam" id="PF18317">
    <property type="entry name" value="SDH_C"/>
    <property type="match status" value="1"/>
</dbReference>
<dbReference type="InterPro" id="IPR022893">
    <property type="entry name" value="Shikimate_DH_fam"/>
</dbReference>
<accession>A0A0C6FNQ6</accession>
<dbReference type="Proteomes" id="UP000061432">
    <property type="component" value="Chromosome"/>
</dbReference>
<dbReference type="PANTHER" id="PTHR21089:SF1">
    <property type="entry name" value="BIFUNCTIONAL 3-DEHYDROQUINATE DEHYDRATASE_SHIKIMATE DEHYDROGENASE, CHLOROPLASTIC"/>
    <property type="match status" value="1"/>
</dbReference>
<dbReference type="HAMAP" id="MF_00222">
    <property type="entry name" value="Shikimate_DH_AroE"/>
    <property type="match status" value="1"/>
</dbReference>
<feature type="binding site" evidence="4">
    <location>
        <position position="226"/>
    </location>
    <ligand>
        <name>shikimate</name>
        <dbReference type="ChEBI" id="CHEBI:36208"/>
    </ligand>
</feature>
<comment type="caution">
    <text evidence="4">Lacks conserved residue(s) required for the propagation of feature annotation.</text>
</comment>
<dbReference type="GO" id="GO:0009423">
    <property type="term" value="P:chorismate biosynthetic process"/>
    <property type="evidence" value="ECO:0007669"/>
    <property type="project" value="UniProtKB-UniRule"/>
</dbReference>
<dbReference type="PATRIC" id="fig|270351.10.peg.3697"/>
<comment type="function">
    <text evidence="4">Involved in the biosynthesis of the chorismate, which leads to the biosynthesis of aromatic amino acids. Catalyzes the reversible NADPH linked reduction of 3-dehydroshikimate (DHSA) to yield shikimate (SA).</text>
</comment>
<dbReference type="UniPathway" id="UPA00053">
    <property type="reaction ID" value="UER00087"/>
</dbReference>
<dbReference type="InterPro" id="IPR041121">
    <property type="entry name" value="SDH_C"/>
</dbReference>
<dbReference type="STRING" id="270351.Maq22A_c19135"/>
<evidence type="ECO:0000256" key="2">
    <source>
        <dbReference type="ARBA" id="ARBA00023002"/>
    </source>
</evidence>
<dbReference type="SUPFAM" id="SSF53223">
    <property type="entry name" value="Aminoacid dehydrogenase-like, N-terminal domain"/>
    <property type="match status" value="1"/>
</dbReference>
<feature type="binding site" evidence="4">
    <location>
        <begin position="135"/>
        <end position="139"/>
    </location>
    <ligand>
        <name>NADP(+)</name>
        <dbReference type="ChEBI" id="CHEBI:58349"/>
    </ligand>
</feature>
<dbReference type="OrthoDB" id="9792692at2"/>
<keyword evidence="4" id="KW-0028">Amino-acid biosynthesis</keyword>
<feature type="binding site" evidence="4">
    <location>
        <position position="111"/>
    </location>
    <ligand>
        <name>shikimate</name>
        <dbReference type="ChEBI" id="CHEBI:36208"/>
    </ligand>
</feature>
<reference evidence="7 8" key="1">
    <citation type="journal article" date="2015" name="Genome Announc.">
        <title>Complete Genome Sequence of Methylobacterium aquaticum Strain 22A, Isolated from Racomitrium japonicum Moss.</title>
        <authorList>
            <person name="Tani A."/>
            <person name="Ogura Y."/>
            <person name="Hayashi T."/>
            <person name="Kimbara K."/>
        </authorList>
    </citation>
    <scope>NUCLEOTIDE SEQUENCE [LARGE SCALE GENOMIC DNA]</scope>
    <source>
        <strain evidence="7 8">MA-22A</strain>
    </source>
</reference>
<dbReference type="SUPFAM" id="SSF51735">
    <property type="entry name" value="NAD(P)-binding Rossmann-fold domains"/>
    <property type="match status" value="1"/>
</dbReference>
<dbReference type="KEGG" id="maqu:Maq22A_c19135"/>
<feature type="domain" description="Shikimate dehydrogenase substrate binding N-terminal" evidence="5">
    <location>
        <begin position="13"/>
        <end position="98"/>
    </location>
</feature>
<feature type="binding site" evidence="4">
    <location>
        <position position="247"/>
    </location>
    <ligand>
        <name>NADP(+)</name>
        <dbReference type="ChEBI" id="CHEBI:58349"/>
    </ligand>
</feature>
<feature type="active site" description="Proton acceptor" evidence="4">
    <location>
        <position position="75"/>
    </location>
</feature>
<keyword evidence="2 4" id="KW-0560">Oxidoreductase</keyword>
<dbReference type="NCBIfam" id="NF001319">
    <property type="entry name" value="PRK00258.3-3"/>
    <property type="match status" value="1"/>
</dbReference>
<evidence type="ECO:0000256" key="1">
    <source>
        <dbReference type="ARBA" id="ARBA00004871"/>
    </source>
</evidence>
<dbReference type="GO" id="GO:0019632">
    <property type="term" value="P:shikimate metabolic process"/>
    <property type="evidence" value="ECO:0007669"/>
    <property type="project" value="TreeGrafter"/>
</dbReference>
<dbReference type="InterPro" id="IPR013708">
    <property type="entry name" value="Shikimate_DH-bd_N"/>
</dbReference>
<dbReference type="AlphaFoldDB" id="A0A0C6FNQ6"/>
<evidence type="ECO:0000256" key="3">
    <source>
        <dbReference type="ARBA" id="ARBA00023141"/>
    </source>
</evidence>
<evidence type="ECO:0000259" key="6">
    <source>
        <dbReference type="Pfam" id="PF18317"/>
    </source>
</evidence>
<dbReference type="GO" id="GO:0050661">
    <property type="term" value="F:NADP binding"/>
    <property type="evidence" value="ECO:0007669"/>
    <property type="project" value="TreeGrafter"/>
</dbReference>
<dbReference type="Pfam" id="PF08501">
    <property type="entry name" value="Shikimate_dh_N"/>
    <property type="match status" value="1"/>
</dbReference>